<proteinExistence type="inferred from homology"/>
<dbReference type="CDD" id="cd06093">
    <property type="entry name" value="PX_domain"/>
    <property type="match status" value="1"/>
</dbReference>
<keyword evidence="9" id="KW-0050">Antiport</keyword>
<dbReference type="InterPro" id="IPR036871">
    <property type="entry name" value="PX_dom_sf"/>
</dbReference>
<dbReference type="InterPro" id="IPR018422">
    <property type="entry name" value="Cation/H_exchanger_CPA1"/>
</dbReference>
<dbReference type="InterPro" id="IPR001683">
    <property type="entry name" value="PX_dom"/>
</dbReference>
<dbReference type="Gene3D" id="6.10.140.1330">
    <property type="match status" value="1"/>
</dbReference>
<evidence type="ECO:0000313" key="13">
    <source>
        <dbReference type="EMBL" id="KAJ0398512.1"/>
    </source>
</evidence>
<keyword evidence="14" id="KW-1185">Reference proteome</keyword>
<sequence length="684" mass="76563">MMEGKLLAVAAADPKKQWMPLTLRADDISASLLAFADDEQLQLKWKTALTACDVATPVADDPQHGAIPQLDEKPHCFYVHSSLADGRDDWHFFSCPDDATKKSWIKTLQQIARDGPKRPRFTSLTGKDAPPFRFLARVVEARPHESGKHAEYVVTCHCEVDSRVAGRRLAKEWHVCHRFSEFEALHEALKSTLGEGIATLPFVKHRRDALRAWFGSSLDAAFLEERRLQLDAYIRRVCTLETAVDFFKPHASAHLKTFFSFDENCEDVVIILGLCIVCAYLIKEYRFYYLPESGAAILLGLIVGACARIFYPSRKEMEFLRFNKLLFYFLLLPPIIFEAGYSLHRKRFFSNFNTILLFAVLGTMVSTFIIGFLTFYAGKWGWITIDTSSPLEALLFGALISAVDPVATLSILGNPELNLDPLLYSLVFGESVLNDAVAIVLFNTFLKFYESQSEFTTGAIASLMVEFVFISLGSVACGVVTGLACSFTCKNTNIKGYPAYEITLLFLYAYGSYALAEVMKLSGIMSLFFCGITMAHYNSYNLSKESQVTAEHIFKSFALTAEFFVFLYMGMGFCAGQFGRWDVTNMPGPNQDVYVTTTLSVVVFTTLVCDVYVTTTLSVVVFTTLVCGGLTEPLLTYTQLKREGEDSHQGAYDEEEEYGLLHENVDERYLKPIFGGKSEHVSSA</sequence>
<comment type="caution">
    <text evidence="13">The sequence shown here is derived from an EMBL/GenBank/DDBJ whole genome shotgun (WGS) entry which is preliminary data.</text>
</comment>
<dbReference type="Proteomes" id="UP001209570">
    <property type="component" value="Unassembled WGS sequence"/>
</dbReference>
<dbReference type="EMBL" id="JAKCXM010000213">
    <property type="protein sequence ID" value="KAJ0398512.1"/>
    <property type="molecule type" value="Genomic_DNA"/>
</dbReference>
<dbReference type="NCBIfam" id="TIGR00840">
    <property type="entry name" value="b_cpa1"/>
    <property type="match status" value="1"/>
</dbReference>
<keyword evidence="7 10" id="KW-0472">Membrane</keyword>
<dbReference type="PROSITE" id="PS50003">
    <property type="entry name" value="PH_DOMAIN"/>
    <property type="match status" value="1"/>
</dbReference>
<comment type="subcellular location">
    <subcellularLocation>
        <location evidence="1">Membrane</location>
        <topology evidence="1">Multi-pass membrane protein</topology>
    </subcellularLocation>
</comment>
<evidence type="ECO:0000256" key="8">
    <source>
        <dbReference type="ARBA" id="ARBA00023201"/>
    </source>
</evidence>
<dbReference type="PRINTS" id="PR01084">
    <property type="entry name" value="NAHEXCHNGR"/>
</dbReference>
<dbReference type="GO" id="GO:0051453">
    <property type="term" value="P:regulation of intracellular pH"/>
    <property type="evidence" value="ECO:0007669"/>
    <property type="project" value="TreeGrafter"/>
</dbReference>
<dbReference type="Gene3D" id="3.30.1520.10">
    <property type="entry name" value="Phox-like domain"/>
    <property type="match status" value="1"/>
</dbReference>
<dbReference type="SMART" id="SM00312">
    <property type="entry name" value="PX"/>
    <property type="match status" value="1"/>
</dbReference>
<dbReference type="GO" id="GO:0005886">
    <property type="term" value="C:plasma membrane"/>
    <property type="evidence" value="ECO:0007669"/>
    <property type="project" value="TreeGrafter"/>
</dbReference>
<evidence type="ECO:0000259" key="12">
    <source>
        <dbReference type="PROSITE" id="PS50195"/>
    </source>
</evidence>
<evidence type="ECO:0000259" key="11">
    <source>
        <dbReference type="PROSITE" id="PS50003"/>
    </source>
</evidence>
<dbReference type="PANTHER" id="PTHR10110">
    <property type="entry name" value="SODIUM/HYDROGEN EXCHANGER"/>
    <property type="match status" value="1"/>
</dbReference>
<dbReference type="GO" id="GO:0035091">
    <property type="term" value="F:phosphatidylinositol binding"/>
    <property type="evidence" value="ECO:0007669"/>
    <property type="project" value="InterPro"/>
</dbReference>
<feature type="transmembrane region" description="Helical" evidence="10">
    <location>
        <begin position="497"/>
        <end position="515"/>
    </location>
</feature>
<keyword evidence="4 10" id="KW-1133">Transmembrane helix</keyword>
<keyword evidence="6 9" id="KW-0406">Ion transport</keyword>
<dbReference type="PANTHER" id="PTHR10110:SF187">
    <property type="entry name" value="SODIUM_HYDROGEN EXCHANGER"/>
    <property type="match status" value="1"/>
</dbReference>
<feature type="transmembrane region" description="Helical" evidence="10">
    <location>
        <begin position="393"/>
        <end position="412"/>
    </location>
</feature>
<comment type="similarity">
    <text evidence="9">Belongs to the monovalent cation:proton antiporter 1 (CPA1) transporter (TC 2.A.36) family.</text>
</comment>
<dbReference type="Pfam" id="PF00999">
    <property type="entry name" value="Na_H_Exchanger"/>
    <property type="match status" value="1"/>
</dbReference>
<dbReference type="GO" id="GO:0015385">
    <property type="term" value="F:sodium:proton antiporter activity"/>
    <property type="evidence" value="ECO:0007669"/>
    <property type="project" value="InterPro"/>
</dbReference>
<keyword evidence="8 9" id="KW-0739">Sodium transport</keyword>
<dbReference type="GO" id="GO:0098719">
    <property type="term" value="P:sodium ion import across plasma membrane"/>
    <property type="evidence" value="ECO:0007669"/>
    <property type="project" value="TreeGrafter"/>
</dbReference>
<organism evidence="13 14">
    <name type="scientific">Pythium insidiosum</name>
    <name type="common">Pythiosis disease agent</name>
    <dbReference type="NCBI Taxonomy" id="114742"/>
    <lineage>
        <taxon>Eukaryota</taxon>
        <taxon>Sar</taxon>
        <taxon>Stramenopiles</taxon>
        <taxon>Oomycota</taxon>
        <taxon>Peronosporomycetes</taxon>
        <taxon>Pythiales</taxon>
        <taxon>Pythiaceae</taxon>
        <taxon>Pythium</taxon>
    </lineage>
</organism>
<dbReference type="GO" id="GO:0015386">
    <property type="term" value="F:potassium:proton antiporter activity"/>
    <property type="evidence" value="ECO:0007669"/>
    <property type="project" value="TreeGrafter"/>
</dbReference>
<dbReference type="PROSITE" id="PS50195">
    <property type="entry name" value="PX"/>
    <property type="match status" value="1"/>
</dbReference>
<accession>A0AAD5M0C8</accession>
<feature type="transmembrane region" description="Helical" evidence="10">
    <location>
        <begin position="458"/>
        <end position="485"/>
    </location>
</feature>
<feature type="transmembrane region" description="Helical" evidence="10">
    <location>
        <begin position="593"/>
        <end position="613"/>
    </location>
</feature>
<evidence type="ECO:0000256" key="7">
    <source>
        <dbReference type="ARBA" id="ARBA00023136"/>
    </source>
</evidence>
<evidence type="ECO:0000256" key="2">
    <source>
        <dbReference type="ARBA" id="ARBA00022448"/>
    </source>
</evidence>
<feature type="transmembrane region" description="Helical" evidence="10">
    <location>
        <begin position="424"/>
        <end position="446"/>
    </location>
</feature>
<dbReference type="Pfam" id="PF00787">
    <property type="entry name" value="PX"/>
    <property type="match status" value="1"/>
</dbReference>
<evidence type="ECO:0000256" key="5">
    <source>
        <dbReference type="ARBA" id="ARBA00023053"/>
    </source>
</evidence>
<keyword evidence="3 9" id="KW-0812">Transmembrane</keyword>
<feature type="transmembrane region" description="Helical" evidence="10">
    <location>
        <begin position="355"/>
        <end position="378"/>
    </location>
</feature>
<dbReference type="SUPFAM" id="SSF64268">
    <property type="entry name" value="PX domain"/>
    <property type="match status" value="1"/>
</dbReference>
<name>A0AAD5M0C8_PYTIN</name>
<feature type="transmembrane region" description="Helical" evidence="10">
    <location>
        <begin position="325"/>
        <end position="343"/>
    </location>
</feature>
<evidence type="ECO:0000256" key="4">
    <source>
        <dbReference type="ARBA" id="ARBA00022989"/>
    </source>
</evidence>
<evidence type="ECO:0000256" key="1">
    <source>
        <dbReference type="ARBA" id="ARBA00004141"/>
    </source>
</evidence>
<reference evidence="13" key="1">
    <citation type="submission" date="2021-12" db="EMBL/GenBank/DDBJ databases">
        <title>Prjna785345.</title>
        <authorList>
            <person name="Rujirawat T."/>
            <person name="Krajaejun T."/>
        </authorList>
    </citation>
    <scope>NUCLEOTIDE SEQUENCE</scope>
    <source>
        <strain evidence="13">Pi057C3</strain>
    </source>
</reference>
<feature type="transmembrane region" description="Helical" evidence="10">
    <location>
        <begin position="552"/>
        <end position="573"/>
    </location>
</feature>
<keyword evidence="2 9" id="KW-0813">Transport</keyword>
<feature type="domain" description="PX" evidence="12">
    <location>
        <begin position="130"/>
        <end position="266"/>
    </location>
</feature>
<gene>
    <name evidence="13" type="ORF">P43SY_004091</name>
</gene>
<evidence type="ECO:0000256" key="9">
    <source>
        <dbReference type="RuleBase" id="RU003722"/>
    </source>
</evidence>
<dbReference type="InterPro" id="IPR001849">
    <property type="entry name" value="PH_domain"/>
</dbReference>
<evidence type="ECO:0000256" key="6">
    <source>
        <dbReference type="ARBA" id="ARBA00023065"/>
    </source>
</evidence>
<dbReference type="InterPro" id="IPR006153">
    <property type="entry name" value="Cation/H_exchanger_TM"/>
</dbReference>
<keyword evidence="5" id="KW-0915">Sodium</keyword>
<evidence type="ECO:0000313" key="14">
    <source>
        <dbReference type="Proteomes" id="UP001209570"/>
    </source>
</evidence>
<feature type="transmembrane region" description="Helical" evidence="10">
    <location>
        <begin position="295"/>
        <end position="313"/>
    </location>
</feature>
<protein>
    <recommendedName>
        <fullName evidence="9">Sodium/hydrogen exchanger</fullName>
    </recommendedName>
</protein>
<dbReference type="SUPFAM" id="SSF50729">
    <property type="entry name" value="PH domain-like"/>
    <property type="match status" value="1"/>
</dbReference>
<feature type="transmembrane region" description="Helical" evidence="10">
    <location>
        <begin position="268"/>
        <end position="283"/>
    </location>
</feature>
<feature type="domain" description="PH" evidence="11">
    <location>
        <begin position="1"/>
        <end position="113"/>
    </location>
</feature>
<feature type="transmembrane region" description="Helical" evidence="10">
    <location>
        <begin position="521"/>
        <end position="540"/>
    </location>
</feature>
<evidence type="ECO:0000256" key="10">
    <source>
        <dbReference type="SAM" id="Phobius"/>
    </source>
</evidence>
<dbReference type="InterPro" id="IPR004709">
    <property type="entry name" value="NaH_exchanger"/>
</dbReference>
<evidence type="ECO:0000256" key="3">
    <source>
        <dbReference type="ARBA" id="ARBA00022692"/>
    </source>
</evidence>
<dbReference type="AlphaFoldDB" id="A0AAD5M0C8"/>